<dbReference type="PROSITE" id="PS50075">
    <property type="entry name" value="CARRIER"/>
    <property type="match status" value="2"/>
</dbReference>
<evidence type="ECO:0000256" key="3">
    <source>
        <dbReference type="ARBA" id="ARBA00022553"/>
    </source>
</evidence>
<dbReference type="Pfam" id="PF00668">
    <property type="entry name" value="Condensation"/>
    <property type="match status" value="2"/>
</dbReference>
<dbReference type="Pfam" id="PF00550">
    <property type="entry name" value="PP-binding"/>
    <property type="match status" value="2"/>
</dbReference>
<feature type="domain" description="Carrier" evidence="4">
    <location>
        <begin position="2022"/>
        <end position="2099"/>
    </location>
</feature>
<dbReference type="PANTHER" id="PTHR45527:SF14">
    <property type="entry name" value="PLIPASTATIN SYNTHASE SUBUNIT B"/>
    <property type="match status" value="1"/>
</dbReference>
<dbReference type="InterPro" id="IPR006162">
    <property type="entry name" value="Ppantetheine_attach_site"/>
</dbReference>
<comment type="cofactor">
    <cofactor evidence="1">
        <name>pantetheine 4'-phosphate</name>
        <dbReference type="ChEBI" id="CHEBI:47942"/>
    </cofactor>
</comment>
<dbReference type="Gene3D" id="2.30.38.10">
    <property type="entry name" value="Luciferase, Domain 3"/>
    <property type="match status" value="2"/>
</dbReference>
<dbReference type="Pfam" id="PF13193">
    <property type="entry name" value="AMP-binding_C"/>
    <property type="match status" value="1"/>
</dbReference>
<dbReference type="InterPro" id="IPR020845">
    <property type="entry name" value="AMP-binding_CS"/>
</dbReference>
<dbReference type="FunFam" id="3.40.50.12780:FF:000012">
    <property type="entry name" value="Non-ribosomal peptide synthetase"/>
    <property type="match status" value="2"/>
</dbReference>
<dbReference type="NCBIfam" id="NF003417">
    <property type="entry name" value="PRK04813.1"/>
    <property type="match status" value="2"/>
</dbReference>
<dbReference type="SUPFAM" id="SSF56801">
    <property type="entry name" value="Acetyl-CoA synthetase-like"/>
    <property type="match status" value="2"/>
</dbReference>
<dbReference type="EMBL" id="RBEE01000012">
    <property type="protein sequence ID" value="RNL53961.1"/>
    <property type="molecule type" value="Genomic_DNA"/>
</dbReference>
<dbReference type="PANTHER" id="PTHR45527">
    <property type="entry name" value="NONRIBOSOMAL PEPTIDE SYNTHETASE"/>
    <property type="match status" value="1"/>
</dbReference>
<gene>
    <name evidence="5" type="ORF">D7004_07625</name>
</gene>
<dbReference type="GO" id="GO:0003824">
    <property type="term" value="F:catalytic activity"/>
    <property type="evidence" value="ECO:0007669"/>
    <property type="project" value="InterPro"/>
</dbReference>
<dbReference type="FunFam" id="3.40.50.980:FF:000002">
    <property type="entry name" value="Enterobactin synthetase component F"/>
    <property type="match status" value="2"/>
</dbReference>
<dbReference type="PROSITE" id="PS00455">
    <property type="entry name" value="AMP_BINDING"/>
    <property type="match status" value="2"/>
</dbReference>
<dbReference type="FunFam" id="1.10.1200.10:FF:000005">
    <property type="entry name" value="Nonribosomal peptide synthetase 1"/>
    <property type="match status" value="1"/>
</dbReference>
<dbReference type="GO" id="GO:0043041">
    <property type="term" value="P:amino acid activation for nonribosomal peptide biosynthetic process"/>
    <property type="evidence" value="ECO:0007669"/>
    <property type="project" value="TreeGrafter"/>
</dbReference>
<dbReference type="Gene3D" id="3.30.300.30">
    <property type="match status" value="2"/>
</dbReference>
<dbReference type="GO" id="GO:0031177">
    <property type="term" value="F:phosphopantetheine binding"/>
    <property type="evidence" value="ECO:0007669"/>
    <property type="project" value="TreeGrafter"/>
</dbReference>
<dbReference type="Gene3D" id="3.30.559.30">
    <property type="entry name" value="Nonribosomal peptide synthetase, condensation domain"/>
    <property type="match status" value="2"/>
</dbReference>
<proteinExistence type="predicted"/>
<accession>A0A3N0BWB8</accession>
<dbReference type="Gene3D" id="3.40.50.980">
    <property type="match status" value="4"/>
</dbReference>
<dbReference type="CDD" id="cd19531">
    <property type="entry name" value="LCL_NRPS-like"/>
    <property type="match status" value="1"/>
</dbReference>
<dbReference type="GO" id="GO:0005829">
    <property type="term" value="C:cytosol"/>
    <property type="evidence" value="ECO:0007669"/>
    <property type="project" value="TreeGrafter"/>
</dbReference>
<evidence type="ECO:0000259" key="4">
    <source>
        <dbReference type="PROSITE" id="PS50075"/>
    </source>
</evidence>
<evidence type="ECO:0000256" key="2">
    <source>
        <dbReference type="ARBA" id="ARBA00022450"/>
    </source>
</evidence>
<dbReference type="InterPro" id="IPR025110">
    <property type="entry name" value="AMP-bd_C"/>
</dbReference>
<protein>
    <submittedName>
        <fullName evidence="5">Amino acid adenylation domain-containing protein</fullName>
    </submittedName>
</protein>
<dbReference type="SUPFAM" id="SSF47336">
    <property type="entry name" value="ACP-like"/>
    <property type="match status" value="2"/>
</dbReference>
<name>A0A3N0BWB8_9SPHI</name>
<sequence length="2101" mass="238507">MRSMDYHQKFSLLPSQRGIWLASQTQERSIAYNITGVYSIKGYMEIELLKSAIKQVIDRHQSLRLTFSFDLDELKQQIMPIKETSTDYEYIDIKNVDNQAAVMESLIDSACLKEFDLSSGVLIRTKIISITDNELRLVVVAHHVAADGYSFGIFIKDLFACYSQKRILPELSFKKFVEDSQLMYSNEYLLEKKNFWLQHLGTKPSVLNLPYDFRKPNAQDFKGRSKVFKLSKERTTEIVQFVASEKTTMLVFLLGVFKVFLYKITQQQDIVVGVPFSGRNNSTNDHIGMFVNTVAIKSIVQETDTFRQYLRVLTRNVIQGYKNQYFSLDQLFDSPEIKTDFYVNQLFNVIMVLHENLRSFQFGDLKVDYCEFESKTCQFDLTFEAIVDQDELNLSLRYRTELFQEESIDRFISYINLILDAVLKKPEQSLENISVLSSDERLVIESFRQEVQYPKDKTIIDLFQEQVVKSPNAVALIDGATILTYRELNERSNKLGYYLKSKGVKPETIVPILMYRSWEMIVCVLGILKAGGAYLPMDPQYPQERIDFMIADANAHIALTSSDCFANVIYSEALLWIIIDADWQEINLQSDLNPTVQYQSSSLAYVIYTSGSTGRPKGVMVENINVVRLFYHENPLFDFSAEDVWPLFHSFCFDFSVWEMYGALFYGGRLIIVKDEVAKDSERFADFLVQQDVTILNQTPSSFYVLQDFLVDNVHHLSLKYLIFGGEVLNPVKLRSFDQTVGAARVINMYGITETTVHVTFYQVSNSDLSSSRSMIGKAIPTLNVYILDQHQHLVPIGKPGEIYVSGPGLARGYLNLPELTKTRFLNDPFSQHPGERMYKTGDIGKWLPDGNIEYLGRNDDQVKIRGYRIEPAEIEMVIAKCPLVKKTVVLVTGNKSNELRIAAYVVPSKRFDRYGILSYLNNVLPHYMIPGLLIEVPEIPLTSNGKIDKKTLLGFAETYIEDRDFMMPCSSMEINLAEIWKAVLNIDRISVKDNFFHLGGHSLSAIRLCSQIRRTIGLNLFPKDIFSYPVLHDLAMYLESADKVGSQGKITAIERPTKIPLSFGQERMWFIDQSEGSIAYHISVVLRIKGLLDQQALYSALQFLVERHEILRTVIDYENGQGFQSILPSSLWKLTKIVFSGNETEDEVRSVINQFINKPFNLLSDYNLRAELMLVGEHESILIMNFHHIGFDGWSIPILLREIGSLYNSHHSGVGSMLETLAAQYADYAIWQRKYLTPERLSGKLEYWKGRLSGSAQLNMPFDFNKPKVHSRAGATFLFPISGKVYEDLQSYCMNRQTTLYITLLTAFNVLLSRYSGQEDISVGTPVAGRIPADTEGLIGFFVNTVVIRSNLEQDPSFDTLLQQIKNTVLEASENEEVPFDKVVESLSKDRQRGTNPLFQVMFSMVYKEDSNLLLSMADLDVSFERTFQPTCKFDLSFFVEETKTGLEVNIEYSTALFQQESISRMAGHYKSIIANLLKNPSGSINSFPLLTDEEQLKLINNVEVPYASEKTIVDIFEQQVIRSADAIALICGETRLSYKVLNERSNRLGNYLRKKGVKRGAIIPICMPRCCEMVVGMIGILKAGAAYLPIDPQYPKERIDYLIEDAQGNMLLTHSNSREVCAARKDLLRIELDVDWAEISLEPDSKLTSECTPADLAYVIYTSGSTGKPKGVMIEHFNVVGLFCNDKSLFNFNGQDVWTLFHSFWFDFSVWEMYGALFNGSKLVIVEEEIVKDVSRFSALLVQQGVTVLNQTPSAFYLLQDFLGEIVEQLSLRYVIFGGEALNPVKLKPLHQTIGYARLINMYGITETTVHVTFQEISITHLNSSKSIIGKPIPTLGVYILDQHQLPVPIGVPGELYIIGSGLARGYLNLPEMTDSKFLADPFRPGPGSKMYKSGDIGKWLPDGSIEYLGRNDNQVKIRGYRIETGEIESVLIESKLVNEVVVIVREDVYGNKLIAYFTAADAVSTLKLRKVISKCLPAYYMPSAFINLPEIPLTSSGKIDRNYLAQLSMHALVGDEYREPSTELEIKIAAIWKEFLSIDRISSTDLFFNIGGSSLLVIRVIAQMRQEIGVHVAIADFFTKNLADIAAECNQIISLNNP</sequence>
<evidence type="ECO:0000256" key="1">
    <source>
        <dbReference type="ARBA" id="ARBA00001957"/>
    </source>
</evidence>
<dbReference type="InterPro" id="IPR045851">
    <property type="entry name" value="AMP-bd_C_sf"/>
</dbReference>
<dbReference type="SUPFAM" id="SSF52777">
    <property type="entry name" value="CoA-dependent acyltransferases"/>
    <property type="match status" value="4"/>
</dbReference>
<evidence type="ECO:0000313" key="5">
    <source>
        <dbReference type="EMBL" id="RNL53961.1"/>
    </source>
</evidence>
<dbReference type="FunFam" id="2.30.38.10:FF:000001">
    <property type="entry name" value="Non-ribosomal peptide synthetase PvdI"/>
    <property type="match status" value="1"/>
</dbReference>
<keyword evidence="2" id="KW-0596">Phosphopantetheine</keyword>
<keyword evidence="6" id="KW-1185">Reference proteome</keyword>
<dbReference type="Gene3D" id="3.30.559.10">
    <property type="entry name" value="Chloramphenicol acetyltransferase-like domain"/>
    <property type="match status" value="2"/>
</dbReference>
<feature type="domain" description="Carrier" evidence="4">
    <location>
        <begin position="968"/>
        <end position="1043"/>
    </location>
</feature>
<dbReference type="OrthoDB" id="4317020at2"/>
<organism evidence="5 6">
    <name type="scientific">Pedobacter jejuensis</name>
    <dbReference type="NCBI Taxonomy" id="1268550"/>
    <lineage>
        <taxon>Bacteria</taxon>
        <taxon>Pseudomonadati</taxon>
        <taxon>Bacteroidota</taxon>
        <taxon>Sphingobacteriia</taxon>
        <taxon>Sphingobacteriales</taxon>
        <taxon>Sphingobacteriaceae</taxon>
        <taxon>Pedobacter</taxon>
    </lineage>
</organism>
<dbReference type="CDD" id="cd17643">
    <property type="entry name" value="A_NRPS_Cytc1-like"/>
    <property type="match status" value="1"/>
</dbReference>
<dbReference type="Proteomes" id="UP000274046">
    <property type="component" value="Unassembled WGS sequence"/>
</dbReference>
<dbReference type="FunFam" id="3.40.50.980:FF:000001">
    <property type="entry name" value="Non-ribosomal peptide synthetase"/>
    <property type="match status" value="2"/>
</dbReference>
<dbReference type="Pfam" id="PF00501">
    <property type="entry name" value="AMP-binding"/>
    <property type="match status" value="2"/>
</dbReference>
<dbReference type="GO" id="GO:0044550">
    <property type="term" value="P:secondary metabolite biosynthetic process"/>
    <property type="evidence" value="ECO:0007669"/>
    <property type="project" value="TreeGrafter"/>
</dbReference>
<comment type="caution">
    <text evidence="5">The sequence shown here is derived from an EMBL/GenBank/DDBJ whole genome shotgun (WGS) entry which is preliminary data.</text>
</comment>
<dbReference type="NCBIfam" id="TIGR01733">
    <property type="entry name" value="AA-adenyl-dom"/>
    <property type="match status" value="2"/>
</dbReference>
<dbReference type="InterPro" id="IPR036736">
    <property type="entry name" value="ACP-like_sf"/>
</dbReference>
<dbReference type="InterPro" id="IPR023213">
    <property type="entry name" value="CAT-like_dom_sf"/>
</dbReference>
<keyword evidence="3" id="KW-0597">Phosphoprotein</keyword>
<evidence type="ECO:0000313" key="6">
    <source>
        <dbReference type="Proteomes" id="UP000274046"/>
    </source>
</evidence>
<dbReference type="CDD" id="cd05930">
    <property type="entry name" value="A_NRPS"/>
    <property type="match status" value="1"/>
</dbReference>
<dbReference type="PROSITE" id="PS00012">
    <property type="entry name" value="PHOSPHOPANTETHEINE"/>
    <property type="match status" value="1"/>
</dbReference>
<dbReference type="InterPro" id="IPR000873">
    <property type="entry name" value="AMP-dep_synth/lig_dom"/>
</dbReference>
<dbReference type="InterPro" id="IPR009081">
    <property type="entry name" value="PP-bd_ACP"/>
</dbReference>
<dbReference type="InterPro" id="IPR010071">
    <property type="entry name" value="AA_adenyl_dom"/>
</dbReference>
<dbReference type="InterPro" id="IPR001242">
    <property type="entry name" value="Condensation_dom"/>
</dbReference>
<reference evidence="5 6" key="1">
    <citation type="submission" date="2018-10" db="EMBL/GenBank/DDBJ databases">
        <title>Genome sequencing of Pedobacter jejuensis TNB23.</title>
        <authorList>
            <person name="Cho Y.-J."/>
            <person name="Cho A."/>
            <person name="Kim O.-S."/>
        </authorList>
    </citation>
    <scope>NUCLEOTIDE SEQUENCE [LARGE SCALE GENOMIC DNA]</scope>
    <source>
        <strain evidence="5 6">TNB23</strain>
    </source>
</reference>
<dbReference type="Gene3D" id="1.10.1200.10">
    <property type="entry name" value="ACP-like"/>
    <property type="match status" value="2"/>
</dbReference>